<keyword evidence="1" id="KW-0472">Membrane</keyword>
<evidence type="ECO:0000256" key="1">
    <source>
        <dbReference type="SAM" id="Phobius"/>
    </source>
</evidence>
<gene>
    <name evidence="2" type="ORF">ABM34_06795</name>
</gene>
<protein>
    <submittedName>
        <fullName evidence="2">Uncharacterized protein</fullName>
    </submittedName>
</protein>
<proteinExistence type="predicted"/>
<evidence type="ECO:0000313" key="2">
    <source>
        <dbReference type="EMBL" id="AKP67275.1"/>
    </source>
</evidence>
<dbReference type="STRING" id="1007676.ABM34_06795"/>
<keyword evidence="1" id="KW-0812">Transmembrane</keyword>
<evidence type="ECO:0000313" key="3">
    <source>
        <dbReference type="Proteomes" id="UP000036106"/>
    </source>
</evidence>
<name>A0A0H4R0M0_9LACO</name>
<accession>A0A0H4R0M0</accession>
<dbReference type="KEGG" id="lgn:ABM34_06795"/>
<dbReference type="RefSeq" id="WP_048704478.1">
    <property type="nucleotide sequence ID" value="NZ_CP012034.1"/>
</dbReference>
<reference evidence="3" key="1">
    <citation type="submission" date="2015-07" db="EMBL/GenBank/DDBJ databases">
        <title>Lactobacillus ginsenosidimutans/EMML 3141/ whole genome sequencing.</title>
        <authorList>
            <person name="Kim M.K."/>
            <person name="Im W.-T."/>
            <person name="Srinivasan S."/>
            <person name="Lee J.-J."/>
        </authorList>
    </citation>
    <scope>NUCLEOTIDE SEQUENCE [LARGE SCALE GENOMIC DNA]</scope>
    <source>
        <strain evidence="3">EMML 3041</strain>
    </source>
</reference>
<feature type="transmembrane region" description="Helical" evidence="1">
    <location>
        <begin position="30"/>
        <end position="49"/>
    </location>
</feature>
<organism evidence="2 3">
    <name type="scientific">Companilactobacillus ginsenosidimutans</name>
    <dbReference type="NCBI Taxonomy" id="1007676"/>
    <lineage>
        <taxon>Bacteria</taxon>
        <taxon>Bacillati</taxon>
        <taxon>Bacillota</taxon>
        <taxon>Bacilli</taxon>
        <taxon>Lactobacillales</taxon>
        <taxon>Lactobacillaceae</taxon>
        <taxon>Companilactobacillus</taxon>
    </lineage>
</organism>
<feature type="transmembrane region" description="Helical" evidence="1">
    <location>
        <begin position="5"/>
        <end position="24"/>
    </location>
</feature>
<sequence>MLNKWIDYLIRLILITLAIIWFFLLYSDSSLLVLLAIILLIGTTIYLIMKEQSDLTSNMHNIRKKFLNELHIKK</sequence>
<dbReference type="EMBL" id="CP012034">
    <property type="protein sequence ID" value="AKP67275.1"/>
    <property type="molecule type" value="Genomic_DNA"/>
</dbReference>
<dbReference type="AlphaFoldDB" id="A0A0H4R0M0"/>
<dbReference type="Proteomes" id="UP000036106">
    <property type="component" value="Chromosome"/>
</dbReference>
<keyword evidence="1" id="KW-1133">Transmembrane helix</keyword>
<keyword evidence="3" id="KW-1185">Reference proteome</keyword>
<dbReference type="PATRIC" id="fig|1007676.4.peg.1355"/>